<evidence type="ECO:0000256" key="2">
    <source>
        <dbReference type="ARBA" id="ARBA00001946"/>
    </source>
</evidence>
<name>A0A7R9U0R9_9VIRI</name>
<dbReference type="EC" id="2.7.7.64" evidence="6"/>
<dbReference type="GO" id="GO:0006048">
    <property type="term" value="P:UDP-N-acetylglucosamine biosynthetic process"/>
    <property type="evidence" value="ECO:0007669"/>
    <property type="project" value="TreeGrafter"/>
</dbReference>
<dbReference type="InterPro" id="IPR029044">
    <property type="entry name" value="Nucleotide-diphossugar_trans"/>
</dbReference>
<dbReference type="InterPro" id="IPR039741">
    <property type="entry name" value="UDP-sugar_pyrophosphorylase"/>
</dbReference>
<proteinExistence type="inferred from homology"/>
<dbReference type="Pfam" id="PF01704">
    <property type="entry name" value="UDPGP"/>
    <property type="match status" value="1"/>
</dbReference>
<evidence type="ECO:0000256" key="5">
    <source>
        <dbReference type="ARBA" id="ARBA00038047"/>
    </source>
</evidence>
<evidence type="ECO:0000256" key="1">
    <source>
        <dbReference type="ARBA" id="ARBA00001936"/>
    </source>
</evidence>
<protein>
    <recommendedName>
        <fullName evidence="6">UTP-monosaccharide-1-phosphate uridylyltransferase</fullName>
        <ecNumber evidence="6">2.7.7.64</ecNumber>
    </recommendedName>
</protein>
<dbReference type="Gene3D" id="3.90.550.10">
    <property type="entry name" value="Spore Coat Polysaccharide Biosynthesis Protein SpsA, Chain A"/>
    <property type="match status" value="1"/>
</dbReference>
<comment type="similarity">
    <text evidence="5">Belongs to the USP family.</text>
</comment>
<evidence type="ECO:0000256" key="3">
    <source>
        <dbReference type="ARBA" id="ARBA00022679"/>
    </source>
</evidence>
<evidence type="ECO:0000256" key="4">
    <source>
        <dbReference type="ARBA" id="ARBA00022695"/>
    </source>
</evidence>
<reference evidence="8" key="1">
    <citation type="submission" date="2021-01" db="EMBL/GenBank/DDBJ databases">
        <authorList>
            <person name="Corre E."/>
            <person name="Pelletier E."/>
            <person name="Niang G."/>
            <person name="Scheremetjew M."/>
            <person name="Finn R."/>
            <person name="Kale V."/>
            <person name="Holt S."/>
            <person name="Cochrane G."/>
            <person name="Meng A."/>
            <person name="Brown T."/>
            <person name="Cohen L."/>
        </authorList>
    </citation>
    <scope>NUCLEOTIDE SEQUENCE</scope>
    <source>
        <strain evidence="8">CCMP1413</strain>
    </source>
</reference>
<dbReference type="CDD" id="cd06424">
    <property type="entry name" value="UGGPase"/>
    <property type="match status" value="1"/>
</dbReference>
<evidence type="ECO:0000256" key="6">
    <source>
        <dbReference type="ARBA" id="ARBA00039080"/>
    </source>
</evidence>
<dbReference type="FunFam" id="3.90.550.10:FF:000091">
    <property type="entry name" value="UDP-sugar pyrophosphorylase"/>
    <property type="match status" value="1"/>
</dbReference>
<comment type="cofactor">
    <cofactor evidence="1">
        <name>Mn(2+)</name>
        <dbReference type="ChEBI" id="CHEBI:29035"/>
    </cofactor>
</comment>
<dbReference type="AlphaFoldDB" id="A0A7R9U0R9"/>
<sequence>MATKLVKAPTIKQDAQNTAKLPSSFAHDAIFMSNFRKLFGPETQGLVADLINAGQEHLFDDWEQAGSSDDVMKKYLAVQLKRLNKTYPGGLVAYINRAKVLLAEARDGVNPFMGCTPSVPEGVNLKFGDADFERYEQLGLSAANETVYVLVAGGLGERLGFSGIKVALPVESTTCITYLQTYCDAIKALQDKSNALKGESRKCQLAIMTSGDTHARTKALLEENGFFSLEPEQVVLMMQEKVACLADNDARLALDIEDIDDDPSTVVMTKPHGHGDVHQLIAQTGLAKQWVAGGFKWLVFFQDTNALAFRALPSAIGVSIDRSFDVNSMTVPRKAKEAIGAITKLTKEDGSSMVINVEYNQLDPMLRATTYPKGDVNDSTGYSPFPGNINQLVMKLGPYCETLERTGGQIAEFVNPKYTDDTKTKFKKPTRLECMMQDYPKAVPNANVGFTSMAGWAAYSPVKNNIADAAKKAASGNPAHGAFSGELDMYACNVRMFNEVDGVSVDGPHNIKLQTAGNVRVQIPARVVYDAAFASTLGDLKAKLGKVKVCKGSTLILQGEGIELKNLFLNGSLKIKACPGAKVVVDGLRVKNHMYKWSGVESIKRGEDVPEITAIRGFTVAPFDGPVLEFSRPGEYVVTELP</sequence>
<gene>
    <name evidence="8" type="ORF">PCOL08062_LOCUS11898</name>
</gene>
<dbReference type="Gene3D" id="2.160.10.30">
    <property type="match status" value="1"/>
</dbReference>
<dbReference type="GO" id="GO:0051748">
    <property type="term" value="F:UTP-monosaccharide-1-phosphate uridylyltransferase activity"/>
    <property type="evidence" value="ECO:0007669"/>
    <property type="project" value="UniProtKB-EC"/>
</dbReference>
<evidence type="ECO:0000256" key="7">
    <source>
        <dbReference type="ARBA" id="ARBA00048259"/>
    </source>
</evidence>
<dbReference type="GO" id="GO:0003977">
    <property type="term" value="F:UDP-N-acetylglucosamine diphosphorylase activity"/>
    <property type="evidence" value="ECO:0007669"/>
    <property type="project" value="TreeGrafter"/>
</dbReference>
<dbReference type="SUPFAM" id="SSF53448">
    <property type="entry name" value="Nucleotide-diphospho-sugar transferases"/>
    <property type="match status" value="1"/>
</dbReference>
<accession>A0A7R9U0R9</accession>
<dbReference type="EMBL" id="HBDZ01015421">
    <property type="protein sequence ID" value="CAD8250366.1"/>
    <property type="molecule type" value="Transcribed_RNA"/>
</dbReference>
<keyword evidence="3" id="KW-0808">Transferase</keyword>
<dbReference type="InterPro" id="IPR002618">
    <property type="entry name" value="UDPGP_fam"/>
</dbReference>
<comment type="cofactor">
    <cofactor evidence="2">
        <name>Mg(2+)</name>
        <dbReference type="ChEBI" id="CHEBI:18420"/>
    </cofactor>
</comment>
<comment type="catalytic activity">
    <reaction evidence="7">
        <text>a monosaccharide 1-phosphate + UTP + H(+) = a UDP-monosaccharide + diphosphate</text>
        <dbReference type="Rhea" id="RHEA:13205"/>
        <dbReference type="ChEBI" id="CHEBI:15378"/>
        <dbReference type="ChEBI" id="CHEBI:33019"/>
        <dbReference type="ChEBI" id="CHEBI:46398"/>
        <dbReference type="ChEBI" id="CHEBI:140358"/>
        <dbReference type="ChEBI" id="CHEBI:140359"/>
        <dbReference type="EC" id="2.7.7.64"/>
    </reaction>
</comment>
<dbReference type="PANTHER" id="PTHR11952">
    <property type="entry name" value="UDP- GLUCOSE PYROPHOSPHORYLASE"/>
    <property type="match status" value="1"/>
</dbReference>
<organism evidence="8">
    <name type="scientific">Prasinoderma coloniale</name>
    <dbReference type="NCBI Taxonomy" id="156133"/>
    <lineage>
        <taxon>Eukaryota</taxon>
        <taxon>Viridiplantae</taxon>
        <taxon>Prasinodermophyta</taxon>
        <taxon>Prasinodermophyceae</taxon>
        <taxon>Prasinodermales</taxon>
        <taxon>Prasinodermaceae</taxon>
        <taxon>Prasinoderma</taxon>
    </lineage>
</organism>
<keyword evidence="4" id="KW-0548">Nucleotidyltransferase</keyword>
<evidence type="ECO:0000313" key="8">
    <source>
        <dbReference type="EMBL" id="CAD8250366.1"/>
    </source>
</evidence>
<dbReference type="PANTHER" id="PTHR11952:SF9">
    <property type="entry name" value="UDP-SUGAR PYROPHOSPHORYLASE"/>
    <property type="match status" value="1"/>
</dbReference>